<evidence type="ECO:0000313" key="1">
    <source>
        <dbReference type="EMBL" id="PIX88091.1"/>
    </source>
</evidence>
<sequence>MKPRVIEIIPTPAQISETISDKIQPTEENQITLILVGDIMLNRGVEYMVGKEGDGDYSFPFLKIVEDLKGTKLLF</sequence>
<proteinExistence type="predicted"/>
<comment type="caution">
    <text evidence="1">The sequence shown here is derived from an EMBL/GenBank/DDBJ whole genome shotgun (WGS) entry which is preliminary data.</text>
</comment>
<gene>
    <name evidence="1" type="ORF">COZ30_01860</name>
</gene>
<evidence type="ECO:0000313" key="2">
    <source>
        <dbReference type="Proteomes" id="UP000230064"/>
    </source>
</evidence>
<dbReference type="EMBL" id="PFJR01000045">
    <property type="protein sequence ID" value="PIX88091.1"/>
    <property type="molecule type" value="Genomic_DNA"/>
</dbReference>
<protein>
    <submittedName>
        <fullName evidence="1">Uncharacterized protein</fullName>
    </submittedName>
</protein>
<accession>A0A2M7MEU7</accession>
<feature type="non-terminal residue" evidence="1">
    <location>
        <position position="75"/>
    </location>
</feature>
<dbReference type="AlphaFoldDB" id="A0A2M7MEU7"/>
<dbReference type="Proteomes" id="UP000230064">
    <property type="component" value="Unassembled WGS sequence"/>
</dbReference>
<organism evidence="1 2">
    <name type="scientific">Candidatus Nealsonbacteria bacterium CG_4_10_14_3_um_filter_36_16</name>
    <dbReference type="NCBI Taxonomy" id="1974685"/>
    <lineage>
        <taxon>Bacteria</taxon>
        <taxon>Candidatus Nealsoniibacteriota</taxon>
    </lineage>
</organism>
<name>A0A2M7MEU7_9BACT</name>
<reference evidence="2" key="1">
    <citation type="submission" date="2017-09" db="EMBL/GenBank/DDBJ databases">
        <title>Depth-based differentiation of microbial function through sediment-hosted aquifers and enrichment of novel symbionts in the deep terrestrial subsurface.</title>
        <authorList>
            <person name="Probst A.J."/>
            <person name="Ladd B."/>
            <person name="Jarett J.K."/>
            <person name="Geller-Mcgrath D.E."/>
            <person name="Sieber C.M.K."/>
            <person name="Emerson J.B."/>
            <person name="Anantharaman K."/>
            <person name="Thomas B.C."/>
            <person name="Malmstrom R."/>
            <person name="Stieglmeier M."/>
            <person name="Klingl A."/>
            <person name="Woyke T."/>
            <person name="Ryan C.M."/>
            <person name="Banfield J.F."/>
        </authorList>
    </citation>
    <scope>NUCLEOTIDE SEQUENCE [LARGE SCALE GENOMIC DNA]</scope>
</reference>